<proteinExistence type="predicted"/>
<organism evidence="1">
    <name type="scientific">gut metagenome</name>
    <dbReference type="NCBI Taxonomy" id="749906"/>
    <lineage>
        <taxon>unclassified sequences</taxon>
        <taxon>metagenomes</taxon>
        <taxon>organismal metagenomes</taxon>
    </lineage>
</organism>
<protein>
    <submittedName>
        <fullName evidence="1">Lipoprotein</fullName>
    </submittedName>
</protein>
<feature type="non-terminal residue" evidence="1">
    <location>
        <position position="169"/>
    </location>
</feature>
<dbReference type="EMBL" id="AMCI01007748">
    <property type="protein sequence ID" value="EJW92116.1"/>
    <property type="molecule type" value="Genomic_DNA"/>
</dbReference>
<comment type="caution">
    <text evidence="1">The sequence shown here is derived from an EMBL/GenBank/DDBJ whole genome shotgun (WGS) entry which is preliminary data.</text>
</comment>
<sequence>ERLSHGRSASVSRHFDRFMKEYIDSTARESGFSIDEDGNVVKAEKLRSVPFIAKYTDENWPMLDTLVEKDERMTPEEKQDYFDIAARNSRNRDQREWAMKERPWYKYMKDTLYPKLRVVSFNFNLHRKGMVEEFIQTEEVDTTYARGVQYLRDRDYKAALEILQDYDDY</sequence>
<dbReference type="AlphaFoldDB" id="J9FB47"/>
<gene>
    <name evidence="1" type="ORF">EVA_19777</name>
</gene>
<reference evidence="1" key="1">
    <citation type="journal article" date="2012" name="PLoS ONE">
        <title>Gene sets for utilization of primary and secondary nutrition supplies in the distal gut of endangered iberian lynx.</title>
        <authorList>
            <person name="Alcaide M."/>
            <person name="Messina E."/>
            <person name="Richter M."/>
            <person name="Bargiela R."/>
            <person name="Peplies J."/>
            <person name="Huws S.A."/>
            <person name="Newbold C.J."/>
            <person name="Golyshin P.N."/>
            <person name="Simon M.A."/>
            <person name="Lopez G."/>
            <person name="Yakimov M.M."/>
            <person name="Ferrer M."/>
        </authorList>
    </citation>
    <scope>NUCLEOTIDE SEQUENCE</scope>
</reference>
<feature type="non-terminal residue" evidence="1">
    <location>
        <position position="1"/>
    </location>
</feature>
<evidence type="ECO:0000313" key="1">
    <source>
        <dbReference type="EMBL" id="EJW92116.1"/>
    </source>
</evidence>
<accession>J9FB47</accession>
<name>J9FB47_9ZZZZ</name>
<keyword evidence="1" id="KW-0449">Lipoprotein</keyword>